<dbReference type="EMBL" id="CP071090">
    <property type="protein sequence ID" value="QSQ25416.1"/>
    <property type="molecule type" value="Genomic_DNA"/>
</dbReference>
<feature type="signal peptide" evidence="1">
    <location>
        <begin position="1"/>
        <end position="25"/>
    </location>
</feature>
<proteinExistence type="predicted"/>
<evidence type="ECO:0000313" key="3">
    <source>
        <dbReference type="Proteomes" id="UP000662747"/>
    </source>
</evidence>
<protein>
    <submittedName>
        <fullName evidence="2">DUF1259 domain-containing protein</fullName>
    </submittedName>
</protein>
<gene>
    <name evidence="2" type="ORF">JY651_11015</name>
</gene>
<accession>A0ABX7P4Q5</accession>
<evidence type="ECO:0000313" key="2">
    <source>
        <dbReference type="EMBL" id="QSQ25416.1"/>
    </source>
</evidence>
<name>A0ABX7P4Q5_9BACT</name>
<reference evidence="2 3" key="1">
    <citation type="submission" date="2021-02" db="EMBL/GenBank/DDBJ databases">
        <title>De Novo genome assembly of isolated myxobacteria.</title>
        <authorList>
            <person name="Stevens D.C."/>
        </authorList>
    </citation>
    <scope>NUCLEOTIDE SEQUENCE [LARGE SCALE GENOMIC DNA]</scope>
    <source>
        <strain evidence="3">SCPEA02</strain>
    </source>
</reference>
<keyword evidence="1" id="KW-0732">Signal</keyword>
<dbReference type="InterPro" id="IPR011094">
    <property type="entry name" value="Uncharacterised_LppY/LpqO"/>
</dbReference>
<dbReference type="Proteomes" id="UP000662747">
    <property type="component" value="Chromosome"/>
</dbReference>
<dbReference type="Pfam" id="PF07485">
    <property type="entry name" value="DUF1529"/>
    <property type="match status" value="2"/>
</dbReference>
<evidence type="ECO:0000256" key="1">
    <source>
        <dbReference type="SAM" id="SignalP"/>
    </source>
</evidence>
<organism evidence="2 3">
    <name type="scientific">Pyxidicoccus parkwayensis</name>
    <dbReference type="NCBI Taxonomy" id="2813578"/>
    <lineage>
        <taxon>Bacteria</taxon>
        <taxon>Pseudomonadati</taxon>
        <taxon>Myxococcota</taxon>
        <taxon>Myxococcia</taxon>
        <taxon>Myxococcales</taxon>
        <taxon>Cystobacterineae</taxon>
        <taxon>Myxococcaceae</taxon>
        <taxon>Pyxidicoccus</taxon>
    </lineage>
</organism>
<keyword evidence="3" id="KW-1185">Reference proteome</keyword>
<feature type="chain" id="PRO_5045069081" evidence="1">
    <location>
        <begin position="26"/>
        <end position="314"/>
    </location>
</feature>
<sequence>MMKESRCWKHLVLALALLLTGAVRAQQPQGSQPGAGGLDTADIERRVGAKGELSADEGVFKVSLPRSDIQASAAGVKLTPPLGLTAWAAFKRTGDATMVMGDIVLLEDQVNPVMDAALQNGLEVTALHNHFFWDNPKVMFMHIGGMGETARLADAVGKVFTRLRETAGGKGRVPRASIDPARSKLEVTQLDTLLGQKGTYKDGVYKVTVGRTVRMHGYEMGKAMGVNTWAAFAGTSRQAVVDGDFAMLESELQPVLKALRAANIDIVAIHNHMTGEEPRMMFLHYWGVGPAEALARGVRSALDLTTASTGTGAR</sequence>